<feature type="domain" description="Fumarylacetoacetase-like C-terminal" evidence="3">
    <location>
        <begin position="80"/>
        <end position="282"/>
    </location>
</feature>
<proteinExistence type="inferred from homology"/>
<comment type="similarity">
    <text evidence="1">Belongs to the FAH family.</text>
</comment>
<dbReference type="SUPFAM" id="SSF56529">
    <property type="entry name" value="FAH"/>
    <property type="match status" value="1"/>
</dbReference>
<dbReference type="PANTHER" id="PTHR42796">
    <property type="entry name" value="FUMARYLACETOACETATE HYDROLASE DOMAIN-CONTAINING PROTEIN 2A-RELATED"/>
    <property type="match status" value="1"/>
</dbReference>
<dbReference type="Proteomes" id="UP001601521">
    <property type="component" value="Unassembled WGS sequence"/>
</dbReference>
<dbReference type="RefSeq" id="WP_387253371.1">
    <property type="nucleotide sequence ID" value="NZ_JBIALX010000010.1"/>
</dbReference>
<reference evidence="4 5" key="1">
    <citation type="submission" date="2024-10" db="EMBL/GenBank/DDBJ databases">
        <title>The Natural Products Discovery Center: Release of the First 8490 Sequenced Strains for Exploring Actinobacteria Biosynthetic Diversity.</title>
        <authorList>
            <person name="Kalkreuter E."/>
            <person name="Kautsar S.A."/>
            <person name="Yang D."/>
            <person name="Bader C.D."/>
            <person name="Teijaro C.N."/>
            <person name="Fluegel L."/>
            <person name="Davis C.M."/>
            <person name="Simpson J.R."/>
            <person name="Lauterbach L."/>
            <person name="Steele A.D."/>
            <person name="Gui C."/>
            <person name="Meng S."/>
            <person name="Li G."/>
            <person name="Viehrig K."/>
            <person name="Ye F."/>
            <person name="Su P."/>
            <person name="Kiefer A.F."/>
            <person name="Nichols A."/>
            <person name="Cepeda A.J."/>
            <person name="Yan W."/>
            <person name="Fan B."/>
            <person name="Jiang Y."/>
            <person name="Adhikari A."/>
            <person name="Zheng C.-J."/>
            <person name="Schuster L."/>
            <person name="Cowan T.M."/>
            <person name="Smanski M.J."/>
            <person name="Chevrette M.G."/>
            <person name="De Carvalho L.P.S."/>
            <person name="Shen B."/>
        </authorList>
    </citation>
    <scope>NUCLEOTIDE SEQUENCE [LARGE SCALE GENOMIC DNA]</scope>
    <source>
        <strain evidence="4 5">NPDC004550</strain>
    </source>
</reference>
<gene>
    <name evidence="4" type="ORF">ACFYTH_24260</name>
</gene>
<evidence type="ECO:0000256" key="1">
    <source>
        <dbReference type="ARBA" id="ARBA00010211"/>
    </source>
</evidence>
<dbReference type="Pfam" id="PF01557">
    <property type="entry name" value="FAA_hydrolase"/>
    <property type="match status" value="1"/>
</dbReference>
<accession>A0ABW6NMV1</accession>
<dbReference type="InterPro" id="IPR036663">
    <property type="entry name" value="Fumarylacetoacetase_C_sf"/>
</dbReference>
<dbReference type="PANTHER" id="PTHR42796:SF4">
    <property type="entry name" value="FUMARYLACETOACETATE HYDROLASE DOMAIN-CONTAINING PROTEIN 2A"/>
    <property type="match status" value="1"/>
</dbReference>
<dbReference type="InterPro" id="IPR051121">
    <property type="entry name" value="FAH"/>
</dbReference>
<organism evidence="4 5">
    <name type="scientific">Nocardia africana</name>
    <dbReference type="NCBI Taxonomy" id="134964"/>
    <lineage>
        <taxon>Bacteria</taxon>
        <taxon>Bacillati</taxon>
        <taxon>Actinomycetota</taxon>
        <taxon>Actinomycetes</taxon>
        <taxon>Mycobacteriales</taxon>
        <taxon>Nocardiaceae</taxon>
        <taxon>Nocardia</taxon>
    </lineage>
</organism>
<keyword evidence="2" id="KW-0479">Metal-binding</keyword>
<comment type="caution">
    <text evidence="4">The sequence shown here is derived from an EMBL/GenBank/DDBJ whole genome shotgun (WGS) entry which is preliminary data.</text>
</comment>
<dbReference type="GO" id="GO:0016787">
    <property type="term" value="F:hydrolase activity"/>
    <property type="evidence" value="ECO:0007669"/>
    <property type="project" value="UniProtKB-KW"/>
</dbReference>
<evidence type="ECO:0000256" key="2">
    <source>
        <dbReference type="ARBA" id="ARBA00022723"/>
    </source>
</evidence>
<protein>
    <submittedName>
        <fullName evidence="4">Fumarylacetoacetate hydrolase family protein</fullName>
    </submittedName>
</protein>
<evidence type="ECO:0000313" key="5">
    <source>
        <dbReference type="Proteomes" id="UP001601521"/>
    </source>
</evidence>
<sequence>MKLANLRGRATIVTETGVVDVHAASGGQLPHNPDRAVLMLSEISDWYRRSHPRLDRRLTTGSLLADPTPLGPPVLNPSQIFAIGLNYSAHAAETGRALPTEPLVFTKYASALAGPGDAIVLPTDTCDWEVELVVVMGRAGRAIPADGALKFVAGYCVGQDISERHGQMAGERPQFGLAKSHRAFAPIGPWLTTLDELPDPTDLAISAAIDGDEMQRGRTSDMIFDVAFLVSYLSRVCELRPGDLIFTGTPAGVGQSRNPPRYLAAGNVLSSQIEALGTLRNPCISASGMSVANDADADVVAWQPS</sequence>
<dbReference type="Gene3D" id="3.90.850.10">
    <property type="entry name" value="Fumarylacetoacetase-like, C-terminal domain"/>
    <property type="match status" value="1"/>
</dbReference>
<evidence type="ECO:0000313" key="4">
    <source>
        <dbReference type="EMBL" id="MFF0456489.1"/>
    </source>
</evidence>
<dbReference type="EMBL" id="JBIALX010000010">
    <property type="protein sequence ID" value="MFF0456489.1"/>
    <property type="molecule type" value="Genomic_DNA"/>
</dbReference>
<keyword evidence="5" id="KW-1185">Reference proteome</keyword>
<evidence type="ECO:0000259" key="3">
    <source>
        <dbReference type="Pfam" id="PF01557"/>
    </source>
</evidence>
<dbReference type="InterPro" id="IPR011234">
    <property type="entry name" value="Fumarylacetoacetase-like_C"/>
</dbReference>
<keyword evidence="4" id="KW-0378">Hydrolase</keyword>
<name>A0ABW6NMV1_9NOCA</name>